<proteinExistence type="predicted"/>
<dbReference type="GO" id="GO:0016491">
    <property type="term" value="F:oxidoreductase activity"/>
    <property type="evidence" value="ECO:0007669"/>
    <property type="project" value="UniProtKB-KW"/>
</dbReference>
<dbReference type="NCBIfam" id="TIGR03619">
    <property type="entry name" value="F420_Rv2161c"/>
    <property type="match status" value="1"/>
</dbReference>
<dbReference type="SUPFAM" id="SSF51679">
    <property type="entry name" value="Bacterial luciferase-like"/>
    <property type="match status" value="1"/>
</dbReference>
<dbReference type="InterPro" id="IPR050564">
    <property type="entry name" value="F420-G6PD/mer"/>
</dbReference>
<dbReference type="EC" id="1.-.-.-" evidence="2"/>
<dbReference type="EMBL" id="JBIAQY010000004">
    <property type="protein sequence ID" value="MFF3568768.1"/>
    <property type="molecule type" value="Genomic_DNA"/>
</dbReference>
<dbReference type="InterPro" id="IPR019921">
    <property type="entry name" value="Lucif-like_OxRdtase_Rv2161c"/>
</dbReference>
<dbReference type="Pfam" id="PF00296">
    <property type="entry name" value="Bac_luciferase"/>
    <property type="match status" value="1"/>
</dbReference>
<dbReference type="InterPro" id="IPR036661">
    <property type="entry name" value="Luciferase-like_sf"/>
</dbReference>
<evidence type="ECO:0000259" key="1">
    <source>
        <dbReference type="Pfam" id="PF00296"/>
    </source>
</evidence>
<accession>A0ABW6RXL6</accession>
<dbReference type="PANTHER" id="PTHR43244:SF2">
    <property type="entry name" value="CONSERVED HYPOTHETICAL ALANINE AND PROLINE-RICH PROTEIN"/>
    <property type="match status" value="1"/>
</dbReference>
<sequence length="298" mass="32484">MPIGFAIPQLGPQAREGREVPRFAREVERAGAHSLWVGDRLLAATRPKVGYRGGTTIPAEFDAVLDPFAVLTAAAAVTERVRLGTNVLVAPLYRPVPLARALTTIDVISGGRLVAGLGIGWSPEEYEAAGVPFDHRGARLQETIEALRTIWTSDPAEYRGRYVTVPEHRSSLDPVQRPHPPIHLAAFAPAGIARVGRYADGWLPALRVPGNADQARFLRRMRQDVDAAAESAGRDPSDIETIIRVNVEHGATEAQIAETIESTAADTGFEDYFIDLMYLVESVDQVLDTAQRLLRRLG</sequence>
<reference evidence="2 3" key="1">
    <citation type="submission" date="2024-10" db="EMBL/GenBank/DDBJ databases">
        <title>The Natural Products Discovery Center: Release of the First 8490 Sequenced Strains for Exploring Actinobacteria Biosynthetic Diversity.</title>
        <authorList>
            <person name="Kalkreuter E."/>
            <person name="Kautsar S.A."/>
            <person name="Yang D."/>
            <person name="Bader C.D."/>
            <person name="Teijaro C.N."/>
            <person name="Fluegel L."/>
            <person name="Davis C.M."/>
            <person name="Simpson J.R."/>
            <person name="Lauterbach L."/>
            <person name="Steele A.D."/>
            <person name="Gui C."/>
            <person name="Meng S."/>
            <person name="Li G."/>
            <person name="Viehrig K."/>
            <person name="Ye F."/>
            <person name="Su P."/>
            <person name="Kiefer A.F."/>
            <person name="Nichols A."/>
            <person name="Cepeda A.J."/>
            <person name="Yan W."/>
            <person name="Fan B."/>
            <person name="Jiang Y."/>
            <person name="Adhikari A."/>
            <person name="Zheng C.-J."/>
            <person name="Schuster L."/>
            <person name="Cowan T.M."/>
            <person name="Smanski M.J."/>
            <person name="Chevrette M.G."/>
            <person name="De Carvalho L.P.S."/>
            <person name="Shen B."/>
        </authorList>
    </citation>
    <scope>NUCLEOTIDE SEQUENCE [LARGE SCALE GENOMIC DNA]</scope>
    <source>
        <strain evidence="2 3">NPDC002593</strain>
    </source>
</reference>
<keyword evidence="2" id="KW-0560">Oxidoreductase</keyword>
<keyword evidence="3" id="KW-1185">Reference proteome</keyword>
<comment type="caution">
    <text evidence="2">The sequence shown here is derived from an EMBL/GenBank/DDBJ whole genome shotgun (WGS) entry which is preliminary data.</text>
</comment>
<dbReference type="InterPro" id="IPR011251">
    <property type="entry name" value="Luciferase-like_dom"/>
</dbReference>
<gene>
    <name evidence="2" type="ORF">ACFYXQ_13440</name>
</gene>
<protein>
    <submittedName>
        <fullName evidence="2">TIGR03619 family F420-dependent LLM class oxidoreductase</fullName>
        <ecNumber evidence="2">1.-.-.-</ecNumber>
    </submittedName>
</protein>
<dbReference type="Proteomes" id="UP001601992">
    <property type="component" value="Unassembled WGS sequence"/>
</dbReference>
<feature type="domain" description="Luciferase-like" evidence="1">
    <location>
        <begin position="15"/>
        <end position="263"/>
    </location>
</feature>
<dbReference type="RefSeq" id="WP_040823020.1">
    <property type="nucleotide sequence ID" value="NZ_JBIAQY010000004.1"/>
</dbReference>
<organism evidence="2 3">
    <name type="scientific">Nocardia jiangxiensis</name>
    <dbReference type="NCBI Taxonomy" id="282685"/>
    <lineage>
        <taxon>Bacteria</taxon>
        <taxon>Bacillati</taxon>
        <taxon>Actinomycetota</taxon>
        <taxon>Actinomycetes</taxon>
        <taxon>Mycobacteriales</taxon>
        <taxon>Nocardiaceae</taxon>
        <taxon>Nocardia</taxon>
    </lineage>
</organism>
<name>A0ABW6RXL6_9NOCA</name>
<dbReference type="PANTHER" id="PTHR43244">
    <property type="match status" value="1"/>
</dbReference>
<evidence type="ECO:0000313" key="2">
    <source>
        <dbReference type="EMBL" id="MFF3568768.1"/>
    </source>
</evidence>
<dbReference type="Gene3D" id="3.20.20.30">
    <property type="entry name" value="Luciferase-like domain"/>
    <property type="match status" value="1"/>
</dbReference>
<evidence type="ECO:0000313" key="3">
    <source>
        <dbReference type="Proteomes" id="UP001601992"/>
    </source>
</evidence>